<dbReference type="EMBL" id="JAEANY010000003">
    <property type="protein sequence ID" value="MBH5323085.1"/>
    <property type="molecule type" value="Genomic_DNA"/>
</dbReference>
<evidence type="ECO:0000256" key="1">
    <source>
        <dbReference type="SAM" id="Phobius"/>
    </source>
</evidence>
<evidence type="ECO:0000313" key="2">
    <source>
        <dbReference type="EMBL" id="MBH5323085.1"/>
    </source>
</evidence>
<keyword evidence="1" id="KW-1133">Transmembrane helix</keyword>
<protein>
    <submittedName>
        <fullName evidence="2">Uncharacterized protein</fullName>
    </submittedName>
</protein>
<feature type="transmembrane region" description="Helical" evidence="1">
    <location>
        <begin position="26"/>
        <end position="44"/>
    </location>
</feature>
<organism evidence="2 3">
    <name type="scientific">Aurantiacibacter sediminis</name>
    <dbReference type="NCBI Taxonomy" id="2793064"/>
    <lineage>
        <taxon>Bacteria</taxon>
        <taxon>Pseudomonadati</taxon>
        <taxon>Pseudomonadota</taxon>
        <taxon>Alphaproteobacteria</taxon>
        <taxon>Sphingomonadales</taxon>
        <taxon>Erythrobacteraceae</taxon>
        <taxon>Aurantiacibacter</taxon>
    </lineage>
</organism>
<evidence type="ECO:0000313" key="3">
    <source>
        <dbReference type="Proteomes" id="UP000602442"/>
    </source>
</evidence>
<dbReference type="Proteomes" id="UP000602442">
    <property type="component" value="Unassembled WGS sequence"/>
</dbReference>
<dbReference type="RefSeq" id="WP_197921792.1">
    <property type="nucleotide sequence ID" value="NZ_CAWPTA010000008.1"/>
</dbReference>
<feature type="transmembrane region" description="Helical" evidence="1">
    <location>
        <begin position="51"/>
        <end position="72"/>
    </location>
</feature>
<gene>
    <name evidence="2" type="ORF">I5L03_10865</name>
</gene>
<accession>A0ABS0N5L2</accession>
<keyword evidence="1" id="KW-0472">Membrane</keyword>
<proteinExistence type="predicted"/>
<comment type="caution">
    <text evidence="2">The sequence shown here is derived from an EMBL/GenBank/DDBJ whole genome shotgun (WGS) entry which is preliminary data.</text>
</comment>
<name>A0ABS0N5L2_9SPHN</name>
<reference evidence="2 3" key="1">
    <citation type="submission" date="2020-11" db="EMBL/GenBank/DDBJ databases">
        <title>Erythrobacter sediminis sp. nov., a marine bacterium from a tidal flat of Garorim Bay.</title>
        <authorList>
            <person name="Kim D."/>
            <person name="Yoo Y."/>
            <person name="Kim J.-J."/>
        </authorList>
    </citation>
    <scope>NUCLEOTIDE SEQUENCE [LARGE SCALE GENOMIC DNA]</scope>
    <source>
        <strain evidence="2 3">JGD-13</strain>
    </source>
</reference>
<keyword evidence="1" id="KW-0812">Transmembrane</keyword>
<sequence length="135" mass="14690">MAKTPSTPKWYHIPITLAVTEAEYHANIRGLNVVFGAVLGFVLADSRSLENYDFALLLLMSATLVVIILYLGSSVYKLFYGLMAIGLVAALPELLEMAQIAVPPKLQPTLAVWTAMVIVLELLPRFKPASEASEG</sequence>
<keyword evidence="3" id="KW-1185">Reference proteome</keyword>